<dbReference type="Proteomes" id="UP001362999">
    <property type="component" value="Unassembled WGS sequence"/>
</dbReference>
<accession>A0AAW0EGK1</accession>
<evidence type="ECO:0000313" key="2">
    <source>
        <dbReference type="Proteomes" id="UP001362999"/>
    </source>
</evidence>
<dbReference type="AlphaFoldDB" id="A0AAW0EGK1"/>
<dbReference type="EMBL" id="JAWWNJ010000001">
    <property type="protein sequence ID" value="KAK7063718.1"/>
    <property type="molecule type" value="Genomic_DNA"/>
</dbReference>
<reference evidence="1 2" key="1">
    <citation type="journal article" date="2024" name="J Genomics">
        <title>Draft genome sequencing and assembly of Favolaschia claudopus CIRM-BRFM 2984 isolated from oak limbs.</title>
        <authorList>
            <person name="Navarro D."/>
            <person name="Drula E."/>
            <person name="Chaduli D."/>
            <person name="Cazenave R."/>
            <person name="Ahrendt S."/>
            <person name="Wang J."/>
            <person name="Lipzen A."/>
            <person name="Daum C."/>
            <person name="Barry K."/>
            <person name="Grigoriev I.V."/>
            <person name="Favel A."/>
            <person name="Rosso M.N."/>
            <person name="Martin F."/>
        </authorList>
    </citation>
    <scope>NUCLEOTIDE SEQUENCE [LARGE SCALE GENOMIC DNA]</scope>
    <source>
        <strain evidence="1 2">CIRM-BRFM 2984</strain>
    </source>
</reference>
<keyword evidence="2" id="KW-1185">Reference proteome</keyword>
<proteinExistence type="predicted"/>
<gene>
    <name evidence="1" type="ORF">R3P38DRAFT_2819952</name>
</gene>
<evidence type="ECO:0000313" key="1">
    <source>
        <dbReference type="EMBL" id="KAK7063718.1"/>
    </source>
</evidence>
<sequence length="235" mass="26402">MADNTGAAEAKPQPKFSWDYDVPDTPFWRDLPFVAGRNFLTCYTDSEISELNLDGTLPVPSKLSLLLSHLETRLAQRKAAASPVELHIADPDEWQRLMLGIQTMQSQLKMLPEEAETLRIMLATSQGNSRLSWLNMTAAYKLQIGEYAEAEALERQVLPWMQTSERMGPDSPQALGTTRRIIEAMWKQGGSKVGEARKLAAETAELIEAMGTSKFAKYQDEERQMLQEVLAQLDI</sequence>
<comment type="caution">
    <text evidence="1">The sequence shown here is derived from an EMBL/GenBank/DDBJ whole genome shotgun (WGS) entry which is preliminary data.</text>
</comment>
<organism evidence="1 2">
    <name type="scientific">Favolaschia claudopus</name>
    <dbReference type="NCBI Taxonomy" id="2862362"/>
    <lineage>
        <taxon>Eukaryota</taxon>
        <taxon>Fungi</taxon>
        <taxon>Dikarya</taxon>
        <taxon>Basidiomycota</taxon>
        <taxon>Agaricomycotina</taxon>
        <taxon>Agaricomycetes</taxon>
        <taxon>Agaricomycetidae</taxon>
        <taxon>Agaricales</taxon>
        <taxon>Marasmiineae</taxon>
        <taxon>Mycenaceae</taxon>
        <taxon>Favolaschia</taxon>
    </lineage>
</organism>
<protein>
    <submittedName>
        <fullName evidence="1">Uncharacterized protein</fullName>
    </submittedName>
</protein>
<name>A0AAW0EGK1_9AGAR</name>